<dbReference type="GO" id="GO:0046872">
    <property type="term" value="F:metal ion binding"/>
    <property type="evidence" value="ECO:0007669"/>
    <property type="project" value="UniProtKB-KW"/>
</dbReference>
<sequence>MTPDSSQITQTTQSFTNEWLNHRRLTRQVIEAFPEDQLFTFTAAAPMRPFGDMVWEIHGVTAYTLNGLVTDTWGEPRWSGFLRTREALLTAWDDLSARIASELPSVPATRYAEKKTLAWGPMTGLRAARGVLENETHHRGQGYVYLRAQGITPPDFWGVELPYRPQRIHV</sequence>
<dbReference type="STRING" id="695939.SAMN00790413_03685"/>
<dbReference type="Gene3D" id="1.20.120.450">
    <property type="entry name" value="dinb family like domain"/>
    <property type="match status" value="1"/>
</dbReference>
<evidence type="ECO:0000313" key="5">
    <source>
        <dbReference type="Proteomes" id="UP000192582"/>
    </source>
</evidence>
<evidence type="ECO:0000256" key="2">
    <source>
        <dbReference type="ARBA" id="ARBA00022723"/>
    </source>
</evidence>
<proteinExistence type="inferred from homology"/>
<dbReference type="EMBL" id="FWWU01000008">
    <property type="protein sequence ID" value="SMB86102.1"/>
    <property type="molecule type" value="Genomic_DNA"/>
</dbReference>
<organism evidence="4 5">
    <name type="scientific">Deinococcus hopiensis KR-140</name>
    <dbReference type="NCBI Taxonomy" id="695939"/>
    <lineage>
        <taxon>Bacteria</taxon>
        <taxon>Thermotogati</taxon>
        <taxon>Deinococcota</taxon>
        <taxon>Deinococci</taxon>
        <taxon>Deinococcales</taxon>
        <taxon>Deinococcaceae</taxon>
        <taxon>Deinococcus</taxon>
    </lineage>
</organism>
<dbReference type="Proteomes" id="UP000192582">
    <property type="component" value="Unassembled WGS sequence"/>
</dbReference>
<dbReference type="AlphaFoldDB" id="A0A1W1UYA9"/>
<reference evidence="4 5" key="1">
    <citation type="submission" date="2017-04" db="EMBL/GenBank/DDBJ databases">
        <authorList>
            <person name="Afonso C.L."/>
            <person name="Miller P.J."/>
            <person name="Scott M.A."/>
            <person name="Spackman E."/>
            <person name="Goraichik I."/>
            <person name="Dimitrov K.M."/>
            <person name="Suarez D.L."/>
            <person name="Swayne D.E."/>
        </authorList>
    </citation>
    <scope>NUCLEOTIDE SEQUENCE [LARGE SCALE GENOMIC DNA]</scope>
    <source>
        <strain evidence="4 5">KR-140</strain>
    </source>
</reference>
<evidence type="ECO:0000256" key="3">
    <source>
        <dbReference type="PIRSR" id="PIRSR607837-1"/>
    </source>
</evidence>
<evidence type="ECO:0000256" key="1">
    <source>
        <dbReference type="ARBA" id="ARBA00008635"/>
    </source>
</evidence>
<keyword evidence="5" id="KW-1185">Reference proteome</keyword>
<keyword evidence="2 3" id="KW-0479">Metal-binding</keyword>
<feature type="binding site" evidence="3">
    <location>
        <position position="138"/>
    </location>
    <ligand>
        <name>a divalent metal cation</name>
        <dbReference type="ChEBI" id="CHEBI:60240"/>
    </ligand>
</feature>
<dbReference type="InterPro" id="IPR007837">
    <property type="entry name" value="DinB"/>
</dbReference>
<name>A0A1W1UYA9_9DEIO</name>
<dbReference type="RefSeq" id="WP_084047577.1">
    <property type="nucleotide sequence ID" value="NZ_FWWU01000008.1"/>
</dbReference>
<protein>
    <submittedName>
        <fullName evidence="4">Uncharacterized damage-inducible protein DinB (Forms a four-helix bundle)</fullName>
    </submittedName>
</protein>
<gene>
    <name evidence="4" type="ORF">SAMN00790413_03685</name>
</gene>
<dbReference type="OrthoDB" id="119432at2"/>
<accession>A0A1W1UYA9</accession>
<evidence type="ECO:0000313" key="4">
    <source>
        <dbReference type="EMBL" id="SMB86102.1"/>
    </source>
</evidence>
<dbReference type="Pfam" id="PF05163">
    <property type="entry name" value="DinB"/>
    <property type="match status" value="1"/>
</dbReference>
<dbReference type="InterPro" id="IPR034660">
    <property type="entry name" value="DinB/YfiT-like"/>
</dbReference>
<comment type="similarity">
    <text evidence="1">Belongs to the DinB family.</text>
</comment>
<dbReference type="SUPFAM" id="SSF109854">
    <property type="entry name" value="DinB/YfiT-like putative metalloenzymes"/>
    <property type="match status" value="1"/>
</dbReference>